<keyword evidence="7" id="KW-0378">Hydrolase</keyword>
<dbReference type="VEuPathDB" id="VectorBase:SCAU002773"/>
<dbReference type="GO" id="GO:0006508">
    <property type="term" value="P:proteolysis"/>
    <property type="evidence" value="ECO:0007669"/>
    <property type="project" value="UniProtKB-KW"/>
</dbReference>
<dbReference type="STRING" id="35570.A0A1I8NWZ9"/>
<gene>
    <name evidence="10" type="primary">106081633</name>
</gene>
<keyword evidence="4" id="KW-1015">Disulfide bond</keyword>
<dbReference type="InterPro" id="IPR009003">
    <property type="entry name" value="Peptidase_S1_PA"/>
</dbReference>
<name>A0A1I8NWZ9_STOCA</name>
<dbReference type="PROSITE" id="PS00135">
    <property type="entry name" value="TRYPSIN_SER"/>
    <property type="match status" value="1"/>
</dbReference>
<keyword evidence="2" id="KW-0106">Calcium</keyword>
<keyword evidence="7" id="KW-0645">Protease</keyword>
<evidence type="ECO:0000256" key="5">
    <source>
        <dbReference type="ARBA" id="ARBA00023180"/>
    </source>
</evidence>
<dbReference type="OrthoDB" id="6339452at2759"/>
<evidence type="ECO:0000313" key="11">
    <source>
        <dbReference type="Proteomes" id="UP000095300"/>
    </source>
</evidence>
<dbReference type="PANTHER" id="PTHR24256">
    <property type="entry name" value="TRYPTASE-RELATED"/>
    <property type="match status" value="1"/>
</dbReference>
<dbReference type="InterPro" id="IPR001314">
    <property type="entry name" value="Peptidase_S1A"/>
</dbReference>
<dbReference type="CDD" id="cd00190">
    <property type="entry name" value="Tryp_SPc"/>
    <property type="match status" value="1"/>
</dbReference>
<keyword evidence="7" id="KW-0720">Serine protease</keyword>
<evidence type="ECO:0000256" key="8">
    <source>
        <dbReference type="SAM" id="SignalP"/>
    </source>
</evidence>
<dbReference type="AlphaFoldDB" id="A0A1I8NWZ9"/>
<comment type="similarity">
    <text evidence="6">Belongs to the peptidase S1 family. CLIP subfamily.</text>
</comment>
<dbReference type="Pfam" id="PF00089">
    <property type="entry name" value="Trypsin"/>
    <property type="match status" value="1"/>
</dbReference>
<feature type="chain" id="PRO_5009325633" description="Peptidase S1 domain-containing protein" evidence="8">
    <location>
        <begin position="29"/>
        <end position="324"/>
    </location>
</feature>
<dbReference type="InterPro" id="IPR018114">
    <property type="entry name" value="TRYPSIN_HIS"/>
</dbReference>
<feature type="signal peptide" evidence="8">
    <location>
        <begin position="1"/>
        <end position="28"/>
    </location>
</feature>
<evidence type="ECO:0000256" key="4">
    <source>
        <dbReference type="ARBA" id="ARBA00023157"/>
    </source>
</evidence>
<evidence type="ECO:0000256" key="3">
    <source>
        <dbReference type="ARBA" id="ARBA00023145"/>
    </source>
</evidence>
<keyword evidence="1 8" id="KW-0732">Signal</keyword>
<dbReference type="FunFam" id="2.40.10.10:FF:000028">
    <property type="entry name" value="Serine protease easter"/>
    <property type="match status" value="1"/>
</dbReference>
<keyword evidence="11" id="KW-1185">Reference proteome</keyword>
<dbReference type="InterPro" id="IPR033116">
    <property type="entry name" value="TRYPSIN_SER"/>
</dbReference>
<evidence type="ECO:0000313" key="10">
    <source>
        <dbReference type="EnsemblMetazoa" id="SCAU002773-PA"/>
    </source>
</evidence>
<dbReference type="PRINTS" id="PR00722">
    <property type="entry name" value="CHYMOTRYPSIN"/>
</dbReference>
<dbReference type="GO" id="GO:0004252">
    <property type="term" value="F:serine-type endopeptidase activity"/>
    <property type="evidence" value="ECO:0007669"/>
    <property type="project" value="InterPro"/>
</dbReference>
<evidence type="ECO:0000259" key="9">
    <source>
        <dbReference type="PROSITE" id="PS50240"/>
    </source>
</evidence>
<dbReference type="InterPro" id="IPR043504">
    <property type="entry name" value="Peptidase_S1_PA_chymotrypsin"/>
</dbReference>
<dbReference type="Gene3D" id="2.40.10.10">
    <property type="entry name" value="Trypsin-like serine proteases"/>
    <property type="match status" value="1"/>
</dbReference>
<dbReference type="InterPro" id="IPR001254">
    <property type="entry name" value="Trypsin_dom"/>
</dbReference>
<dbReference type="PROSITE" id="PS50240">
    <property type="entry name" value="TRYPSIN_DOM"/>
    <property type="match status" value="1"/>
</dbReference>
<evidence type="ECO:0000256" key="2">
    <source>
        <dbReference type="ARBA" id="ARBA00022837"/>
    </source>
</evidence>
<protein>
    <recommendedName>
        <fullName evidence="9">Peptidase S1 domain-containing protein</fullName>
    </recommendedName>
</protein>
<dbReference type="SMART" id="SM00020">
    <property type="entry name" value="Tryp_SPc"/>
    <property type="match status" value="1"/>
</dbReference>
<keyword evidence="5" id="KW-0325">Glycoprotein</keyword>
<dbReference type="KEGG" id="scac:106081633"/>
<dbReference type="SUPFAM" id="SSF50494">
    <property type="entry name" value="Trypsin-like serine proteases"/>
    <property type="match status" value="1"/>
</dbReference>
<dbReference type="Proteomes" id="UP000095300">
    <property type="component" value="Unassembled WGS sequence"/>
</dbReference>
<dbReference type="InterPro" id="IPR051487">
    <property type="entry name" value="Ser/Thr_Proteases_Immune/Dev"/>
</dbReference>
<feature type="domain" description="Peptidase S1" evidence="9">
    <location>
        <begin position="74"/>
        <end position="324"/>
    </location>
</feature>
<evidence type="ECO:0000256" key="1">
    <source>
        <dbReference type="ARBA" id="ARBA00022729"/>
    </source>
</evidence>
<keyword evidence="3" id="KW-0865">Zymogen</keyword>
<evidence type="ECO:0000256" key="7">
    <source>
        <dbReference type="RuleBase" id="RU363034"/>
    </source>
</evidence>
<reference evidence="10" key="1">
    <citation type="submission" date="2020-05" db="UniProtKB">
        <authorList>
            <consortium name="EnsemblMetazoa"/>
        </authorList>
    </citation>
    <scope>IDENTIFICATION</scope>
    <source>
        <strain evidence="10">USDA</strain>
    </source>
</reference>
<evidence type="ECO:0000256" key="6">
    <source>
        <dbReference type="ARBA" id="ARBA00024195"/>
    </source>
</evidence>
<organism evidence="10 11">
    <name type="scientific">Stomoxys calcitrans</name>
    <name type="common">Stable fly</name>
    <name type="synonym">Conops calcitrans</name>
    <dbReference type="NCBI Taxonomy" id="35570"/>
    <lineage>
        <taxon>Eukaryota</taxon>
        <taxon>Metazoa</taxon>
        <taxon>Ecdysozoa</taxon>
        <taxon>Arthropoda</taxon>
        <taxon>Hexapoda</taxon>
        <taxon>Insecta</taxon>
        <taxon>Pterygota</taxon>
        <taxon>Neoptera</taxon>
        <taxon>Endopterygota</taxon>
        <taxon>Diptera</taxon>
        <taxon>Brachycera</taxon>
        <taxon>Muscomorpha</taxon>
        <taxon>Muscoidea</taxon>
        <taxon>Muscidae</taxon>
        <taxon>Stomoxys</taxon>
    </lineage>
</organism>
<dbReference type="PROSITE" id="PS00134">
    <property type="entry name" value="TRYPSIN_HIS"/>
    <property type="match status" value="1"/>
</dbReference>
<accession>A0A1I8NWZ9</accession>
<dbReference type="EnsemblMetazoa" id="SCAU002773-RA">
    <property type="protein sequence ID" value="SCAU002773-PA"/>
    <property type="gene ID" value="SCAU002773"/>
</dbReference>
<proteinExistence type="inferred from homology"/>
<sequence>MMLIERMRKQHYKKLLILAVLLAGFCEAQDQNEIRCTRYKKQLYEKDVSVSFFFPGAEPQTITADRCMTVAPLVVGGENAQAKEFPFAALLGSLETTGDNVNWFCGGTIISQNLVLTAAHCFYSSLGAINRVRLGELDFNSLTDDANPEDFLVQQLIEHPSYRRNEPYNDIGLVLLGRSISFNSYKQPACLPSLDIIEENSDSLVAIGWGHTKFSGQASSHLQKVELKPYSYENCAALAATAEGAEILPSGLWNSILCAGSSEAKDTCQGDSGGPLLLQHPRFPCMKIVVGITSTGFSGCATPDIPSLYTRVRHYLDWINSYIN</sequence>